<dbReference type="GO" id="GO:0019350">
    <property type="term" value="P:teichoic acid biosynthetic process"/>
    <property type="evidence" value="ECO:0007669"/>
    <property type="project" value="UniProtKB-UniRule"/>
</dbReference>
<evidence type="ECO:0000256" key="2">
    <source>
        <dbReference type="ARBA" id="ARBA00022679"/>
    </source>
</evidence>
<sequence length="246" mass="27442">MRKLIKILEVNIDRLNMKQAVERVRELSTDHSQPSLVVTPNSEMLALAAEDRELARILNSADLATADGIGVVIASKIMGEPLEERVAGFDLISLLFKELAAEDINFYFLGGKPGVVDRAVANLKSDYPELTISGYHHGYLDRENQQQVIAEINQKNIDLLLVGMGVPLQEKFLDNNLKKLNVGAAITVGGSFDVLAGEVERAPLWMQKAALEWFYRLLQEPSRFGRMLALPKFIYLVIKAKFFGSK</sequence>
<keyword evidence="4 5" id="KW-0961">Cell wall biogenesis/degradation</keyword>
<dbReference type="HAMAP" id="MF_02070">
    <property type="entry name" value="TagA_TarA"/>
    <property type="match status" value="1"/>
</dbReference>
<dbReference type="CDD" id="cd06533">
    <property type="entry name" value="Glyco_transf_WecG_TagA"/>
    <property type="match status" value="1"/>
</dbReference>
<dbReference type="NCBIfam" id="TIGR00696">
    <property type="entry name" value="wecG_tagA_cpsF"/>
    <property type="match status" value="1"/>
</dbReference>
<dbReference type="EC" id="2.4.1.187" evidence="5"/>
<evidence type="ECO:0000256" key="4">
    <source>
        <dbReference type="ARBA" id="ARBA00023316"/>
    </source>
</evidence>
<evidence type="ECO:0000313" key="6">
    <source>
        <dbReference type="EMBL" id="PTW03548.1"/>
    </source>
</evidence>
<dbReference type="Proteomes" id="UP000244089">
    <property type="component" value="Unassembled WGS sequence"/>
</dbReference>
<dbReference type="UniPathway" id="UPA00632"/>
<comment type="similarity">
    <text evidence="5">Belongs to the glycosyltransferase 26 family. TagA/TarA subfamily.</text>
</comment>
<organism evidence="6 7">
    <name type="scientific">Halanaerobium saccharolyticum</name>
    <dbReference type="NCBI Taxonomy" id="43595"/>
    <lineage>
        <taxon>Bacteria</taxon>
        <taxon>Bacillati</taxon>
        <taxon>Bacillota</taxon>
        <taxon>Clostridia</taxon>
        <taxon>Halanaerobiales</taxon>
        <taxon>Halanaerobiaceae</taxon>
        <taxon>Halanaerobium</taxon>
    </lineage>
</organism>
<comment type="caution">
    <text evidence="6">The sequence shown here is derived from an EMBL/GenBank/DDBJ whole genome shotgun (WGS) entry which is preliminary data.</text>
</comment>
<evidence type="ECO:0000256" key="3">
    <source>
        <dbReference type="ARBA" id="ARBA00022944"/>
    </source>
</evidence>
<name>A0A2T5RT79_9FIRM</name>
<dbReference type="RefSeq" id="WP_108137759.1">
    <property type="nucleotide sequence ID" value="NZ_QAXS01000001.1"/>
</dbReference>
<dbReference type="EMBL" id="QAXS01000001">
    <property type="protein sequence ID" value="PTW03548.1"/>
    <property type="molecule type" value="Genomic_DNA"/>
</dbReference>
<reference evidence="6 7" key="1">
    <citation type="submission" date="2018-04" db="EMBL/GenBank/DDBJ databases">
        <title>Subsurface microbial communities from deep shales in Ohio and West Virginia, USA.</title>
        <authorList>
            <person name="Wrighton K."/>
        </authorList>
    </citation>
    <scope>NUCLEOTIDE SEQUENCE [LARGE SCALE GENOMIC DNA]</scope>
    <source>
        <strain evidence="6 7">WC1</strain>
    </source>
</reference>
<accession>A0A2T5RT79</accession>
<keyword evidence="2 5" id="KW-0808">Transferase</keyword>
<evidence type="ECO:0000313" key="7">
    <source>
        <dbReference type="Proteomes" id="UP000244089"/>
    </source>
</evidence>
<protein>
    <recommendedName>
        <fullName evidence="5">N-acetylglucosaminyldiphosphoundecaprenol N-acetyl-beta-D-mannosaminyltransferase</fullName>
        <ecNumber evidence="5">2.4.1.187</ecNumber>
    </recommendedName>
    <alternativeName>
        <fullName evidence="5">N-acetylmannosaminyltransferase</fullName>
    </alternativeName>
    <alternativeName>
        <fullName evidence="5">UDP-N-acetylmannosamine transferase</fullName>
    </alternativeName>
    <alternativeName>
        <fullName evidence="5">UDP-N-acetylmannosamine:N-acetylglucosaminyl pyrophosphorylundecaprenol N-acetylmannosaminyltransferase</fullName>
    </alternativeName>
</protein>
<dbReference type="InterPro" id="IPR004629">
    <property type="entry name" value="WecG_TagA_CpsF"/>
</dbReference>
<dbReference type="GO" id="GO:0047244">
    <property type="term" value="F:N-acetylglucosaminyldiphosphoundecaprenol N-acetyl-beta-D-mannosaminyltransferase activity"/>
    <property type="evidence" value="ECO:0007669"/>
    <property type="project" value="UniProtKB-UniRule"/>
</dbReference>
<gene>
    <name evidence="6" type="ORF">C8C76_101189</name>
</gene>
<dbReference type="InterPro" id="IPR034714">
    <property type="entry name" value="TagA_TarA"/>
</dbReference>
<keyword evidence="1 5" id="KW-0328">Glycosyltransferase</keyword>
<dbReference type="GO" id="GO:0071555">
    <property type="term" value="P:cell wall organization"/>
    <property type="evidence" value="ECO:0007669"/>
    <property type="project" value="UniProtKB-KW"/>
</dbReference>
<comment type="function">
    <text evidence="5">Catalyzes the conversion of GlcNAc-PP-undecaprenol into ManNAc-GlcNAc-PP-undecaprenol, the first committed lipid intermediate in the de novo synthesis of teichoic acid.</text>
</comment>
<comment type="catalytic activity">
    <reaction evidence="5">
        <text>UDP-N-acetyl-alpha-D-mannosamine + N-acetyl-alpha-D-glucosaminyl-di-trans,octa-cis-undecaprenyl diphosphate = N-acetyl-beta-D-mannosaminyl-(1-&gt;4)-N-acetyl-alpha-D-glucosaminyl di-trans,octa-cis-undecaprenyl diphosphate + UDP + H(+)</text>
        <dbReference type="Rhea" id="RHEA:16053"/>
        <dbReference type="ChEBI" id="CHEBI:15378"/>
        <dbReference type="ChEBI" id="CHEBI:58223"/>
        <dbReference type="ChEBI" id="CHEBI:62959"/>
        <dbReference type="ChEBI" id="CHEBI:68623"/>
        <dbReference type="ChEBI" id="CHEBI:132210"/>
        <dbReference type="EC" id="2.4.1.187"/>
    </reaction>
</comment>
<dbReference type="OrthoDB" id="9771846at2"/>
<dbReference type="AlphaFoldDB" id="A0A2T5RT79"/>
<dbReference type="Pfam" id="PF03808">
    <property type="entry name" value="Glyco_tran_WecG"/>
    <property type="match status" value="1"/>
</dbReference>
<keyword evidence="3 5" id="KW-0777">Teichoic acid biosynthesis</keyword>
<evidence type="ECO:0000256" key="5">
    <source>
        <dbReference type="HAMAP-Rule" id="MF_02070"/>
    </source>
</evidence>
<comment type="pathway">
    <text evidence="5">Cell wall biogenesis; teichoic acid biosynthesis.</text>
</comment>
<dbReference type="PANTHER" id="PTHR34136:SF1">
    <property type="entry name" value="UDP-N-ACETYL-D-MANNOSAMINURONIC ACID TRANSFERASE"/>
    <property type="match status" value="1"/>
</dbReference>
<evidence type="ECO:0000256" key="1">
    <source>
        <dbReference type="ARBA" id="ARBA00022676"/>
    </source>
</evidence>
<proteinExistence type="inferred from homology"/>
<dbReference type="PANTHER" id="PTHR34136">
    <property type="match status" value="1"/>
</dbReference>